<reference evidence="5 6" key="1">
    <citation type="submission" date="2023-10" db="EMBL/GenBank/DDBJ databases">
        <title>Genomes of two closely related lineages of the louse Polyplax serrata with different host specificities.</title>
        <authorList>
            <person name="Martinu J."/>
            <person name="Tarabai H."/>
            <person name="Stefka J."/>
            <person name="Hypsa V."/>
        </authorList>
    </citation>
    <scope>NUCLEOTIDE SEQUENCE [LARGE SCALE GENOMIC DNA]</scope>
    <source>
        <strain evidence="5">HR10_N</strain>
    </source>
</reference>
<dbReference type="Gene3D" id="3.30.40.10">
    <property type="entry name" value="Zinc/RING finger domain, C3HC4 (zinc finger)"/>
    <property type="match status" value="1"/>
</dbReference>
<gene>
    <name evidence="5" type="ORF">RUM43_002784</name>
</gene>
<proteinExistence type="predicted"/>
<evidence type="ECO:0000256" key="3">
    <source>
        <dbReference type="PROSITE-ProRule" id="PRU00175"/>
    </source>
</evidence>
<dbReference type="Pfam" id="PF13920">
    <property type="entry name" value="zf-C3HC4_3"/>
    <property type="match status" value="1"/>
</dbReference>
<keyword evidence="2" id="KW-0862">Zinc</keyword>
<sequence>MSYITGQILVDNFLAVCSFVSKLVWCIFRTIPVIAEDALIFIDDASDKISFTISLLNDFCLFLQSQFTLGLSCIQKFIMFLLRAADYSLILIQQSGRTLLTLVDILQSTGFRIWRMTVGICRLFSQYCCATVNLFDDIKNTLVKFTCYLFTYIFNMMDEFYIAVEKIELESVCGLLIGAIFVFLVYWKFKSLHDSIKVIVYKMFHYAKLVAVNVYTGRFLDHRKPKNIPTVSPRQIDEERLCVICQYNPKDMIIFPCKHLCLCWECSRTLGGSYETCPLCRTRINEFLKVYW</sequence>
<accession>A0AAN8PEG1</accession>
<dbReference type="GO" id="GO:0016567">
    <property type="term" value="P:protein ubiquitination"/>
    <property type="evidence" value="ECO:0007669"/>
    <property type="project" value="TreeGrafter"/>
</dbReference>
<dbReference type="GO" id="GO:0061630">
    <property type="term" value="F:ubiquitin protein ligase activity"/>
    <property type="evidence" value="ECO:0007669"/>
    <property type="project" value="TreeGrafter"/>
</dbReference>
<evidence type="ECO:0000256" key="2">
    <source>
        <dbReference type="ARBA" id="ARBA00022833"/>
    </source>
</evidence>
<dbReference type="PROSITE" id="PS50089">
    <property type="entry name" value="ZF_RING_2"/>
    <property type="match status" value="1"/>
</dbReference>
<dbReference type="GO" id="GO:0008270">
    <property type="term" value="F:zinc ion binding"/>
    <property type="evidence" value="ECO:0007669"/>
    <property type="project" value="UniProtKB-KW"/>
</dbReference>
<keyword evidence="1 3" id="KW-0863">Zinc-finger</keyword>
<name>A0AAN8PEG1_POLSC</name>
<evidence type="ECO:0000259" key="4">
    <source>
        <dbReference type="PROSITE" id="PS50089"/>
    </source>
</evidence>
<dbReference type="AlphaFoldDB" id="A0AAN8PEG1"/>
<keyword evidence="1 3" id="KW-0479">Metal-binding</keyword>
<dbReference type="EMBL" id="JAWJWE010000036">
    <property type="protein sequence ID" value="KAK6628967.1"/>
    <property type="molecule type" value="Genomic_DNA"/>
</dbReference>
<dbReference type="Proteomes" id="UP001372834">
    <property type="component" value="Unassembled WGS sequence"/>
</dbReference>
<dbReference type="PANTHER" id="PTHR22696:SF1">
    <property type="entry name" value="E3 UBIQUITIN-PROTEIN LIGASE RNF26"/>
    <property type="match status" value="1"/>
</dbReference>
<dbReference type="GO" id="GO:0006511">
    <property type="term" value="P:ubiquitin-dependent protein catabolic process"/>
    <property type="evidence" value="ECO:0007669"/>
    <property type="project" value="TreeGrafter"/>
</dbReference>
<feature type="domain" description="RING-type" evidence="4">
    <location>
        <begin position="242"/>
        <end position="281"/>
    </location>
</feature>
<evidence type="ECO:0000313" key="6">
    <source>
        <dbReference type="Proteomes" id="UP001372834"/>
    </source>
</evidence>
<evidence type="ECO:0000256" key="1">
    <source>
        <dbReference type="ARBA" id="ARBA00022771"/>
    </source>
</evidence>
<organism evidence="5 6">
    <name type="scientific">Polyplax serrata</name>
    <name type="common">Common mouse louse</name>
    <dbReference type="NCBI Taxonomy" id="468196"/>
    <lineage>
        <taxon>Eukaryota</taxon>
        <taxon>Metazoa</taxon>
        <taxon>Ecdysozoa</taxon>
        <taxon>Arthropoda</taxon>
        <taxon>Hexapoda</taxon>
        <taxon>Insecta</taxon>
        <taxon>Pterygota</taxon>
        <taxon>Neoptera</taxon>
        <taxon>Paraneoptera</taxon>
        <taxon>Psocodea</taxon>
        <taxon>Troctomorpha</taxon>
        <taxon>Phthiraptera</taxon>
        <taxon>Anoplura</taxon>
        <taxon>Polyplacidae</taxon>
        <taxon>Polyplax</taxon>
    </lineage>
</organism>
<evidence type="ECO:0000313" key="5">
    <source>
        <dbReference type="EMBL" id="KAK6628967.1"/>
    </source>
</evidence>
<dbReference type="InterPro" id="IPR013083">
    <property type="entry name" value="Znf_RING/FYVE/PHD"/>
</dbReference>
<dbReference type="SUPFAM" id="SSF57850">
    <property type="entry name" value="RING/U-box"/>
    <property type="match status" value="1"/>
</dbReference>
<comment type="caution">
    <text evidence="5">The sequence shown here is derived from an EMBL/GenBank/DDBJ whole genome shotgun (WGS) entry which is preliminary data.</text>
</comment>
<dbReference type="PANTHER" id="PTHR22696">
    <property type="entry name" value="E3 UBIQUITIN-PROTEIN LIGASE RNF26"/>
    <property type="match status" value="1"/>
</dbReference>
<protein>
    <recommendedName>
        <fullName evidence="4">RING-type domain-containing protein</fullName>
    </recommendedName>
</protein>
<dbReference type="InterPro" id="IPR001841">
    <property type="entry name" value="Znf_RING"/>
</dbReference>